<dbReference type="InterPro" id="IPR050879">
    <property type="entry name" value="Acyltransferase_3"/>
</dbReference>
<proteinExistence type="predicted"/>
<dbReference type="EMBL" id="CAFBPW010000024">
    <property type="protein sequence ID" value="CAB5028071.1"/>
    <property type="molecule type" value="Genomic_DNA"/>
</dbReference>
<feature type="transmembrane region" description="Helical" evidence="2">
    <location>
        <begin position="276"/>
        <end position="298"/>
    </location>
</feature>
<dbReference type="InterPro" id="IPR002656">
    <property type="entry name" value="Acyl_transf_3_dom"/>
</dbReference>
<feature type="transmembrane region" description="Helical" evidence="2">
    <location>
        <begin position="69"/>
        <end position="90"/>
    </location>
</feature>
<evidence type="ECO:0000313" key="4">
    <source>
        <dbReference type="EMBL" id="CAB4699134.1"/>
    </source>
</evidence>
<dbReference type="GO" id="GO:0016020">
    <property type="term" value="C:membrane"/>
    <property type="evidence" value="ECO:0007669"/>
    <property type="project" value="TreeGrafter"/>
</dbReference>
<dbReference type="GO" id="GO:0009103">
    <property type="term" value="P:lipopolysaccharide biosynthetic process"/>
    <property type="evidence" value="ECO:0007669"/>
    <property type="project" value="TreeGrafter"/>
</dbReference>
<feature type="transmembrane region" description="Helical" evidence="2">
    <location>
        <begin position="400"/>
        <end position="420"/>
    </location>
</feature>
<dbReference type="PANTHER" id="PTHR23028:SF53">
    <property type="entry name" value="ACYL_TRANSF_3 DOMAIN-CONTAINING PROTEIN"/>
    <property type="match status" value="1"/>
</dbReference>
<feature type="transmembrane region" description="Helical" evidence="2">
    <location>
        <begin position="39"/>
        <end position="63"/>
    </location>
</feature>
<feature type="transmembrane region" description="Helical" evidence="2">
    <location>
        <begin position="146"/>
        <end position="165"/>
    </location>
</feature>
<dbReference type="EMBL" id="CAFBQW010000168">
    <property type="protein sequence ID" value="CAB5068096.1"/>
    <property type="molecule type" value="Genomic_DNA"/>
</dbReference>
<protein>
    <submittedName>
        <fullName evidence="6">Unannotated protein</fullName>
    </submittedName>
</protein>
<evidence type="ECO:0000259" key="3">
    <source>
        <dbReference type="Pfam" id="PF01757"/>
    </source>
</evidence>
<gene>
    <name evidence="4" type="ORF">UFOPK2582_00851</name>
    <name evidence="5" type="ORF">UFOPK3046_00298</name>
    <name evidence="6" type="ORF">UFOPK4173_00362</name>
    <name evidence="7" type="ORF">UFOPK4354_01389</name>
</gene>
<evidence type="ECO:0000256" key="2">
    <source>
        <dbReference type="SAM" id="Phobius"/>
    </source>
</evidence>
<dbReference type="EMBL" id="CAEZXS010000088">
    <property type="protein sequence ID" value="CAB4699134.1"/>
    <property type="molecule type" value="Genomic_DNA"/>
</dbReference>
<evidence type="ECO:0000256" key="1">
    <source>
        <dbReference type="SAM" id="MobiDB-lite"/>
    </source>
</evidence>
<dbReference type="GO" id="GO:0016747">
    <property type="term" value="F:acyltransferase activity, transferring groups other than amino-acyl groups"/>
    <property type="evidence" value="ECO:0007669"/>
    <property type="project" value="InterPro"/>
</dbReference>
<keyword evidence="2" id="KW-1133">Transmembrane helix</keyword>
<feature type="transmembrane region" description="Helical" evidence="2">
    <location>
        <begin position="207"/>
        <end position="225"/>
    </location>
</feature>
<reference evidence="6" key="1">
    <citation type="submission" date="2020-05" db="EMBL/GenBank/DDBJ databases">
        <authorList>
            <person name="Chiriac C."/>
            <person name="Salcher M."/>
            <person name="Ghai R."/>
            <person name="Kavagutti S V."/>
        </authorList>
    </citation>
    <scope>NUCLEOTIDE SEQUENCE</scope>
</reference>
<dbReference type="EMBL" id="CAFAAQ010000014">
    <property type="protein sequence ID" value="CAB4796839.1"/>
    <property type="molecule type" value="Genomic_DNA"/>
</dbReference>
<dbReference type="PANTHER" id="PTHR23028">
    <property type="entry name" value="ACETYLTRANSFERASE"/>
    <property type="match status" value="1"/>
</dbReference>
<name>A0A6J7RH90_9ZZZZ</name>
<evidence type="ECO:0000313" key="7">
    <source>
        <dbReference type="EMBL" id="CAB5068096.1"/>
    </source>
</evidence>
<feature type="domain" description="Acyltransferase 3" evidence="3">
    <location>
        <begin position="44"/>
        <end position="417"/>
    </location>
</feature>
<keyword evidence="2" id="KW-0472">Membrane</keyword>
<feature type="region of interest" description="Disordered" evidence="1">
    <location>
        <begin position="1"/>
        <end position="22"/>
    </location>
</feature>
<organism evidence="6">
    <name type="scientific">freshwater metagenome</name>
    <dbReference type="NCBI Taxonomy" id="449393"/>
    <lineage>
        <taxon>unclassified sequences</taxon>
        <taxon>metagenomes</taxon>
        <taxon>ecological metagenomes</taxon>
    </lineage>
</organism>
<evidence type="ECO:0000313" key="6">
    <source>
        <dbReference type="EMBL" id="CAB5028071.1"/>
    </source>
</evidence>
<keyword evidence="2" id="KW-0812">Transmembrane</keyword>
<feature type="transmembrane region" description="Helical" evidence="2">
    <location>
        <begin position="369"/>
        <end position="388"/>
    </location>
</feature>
<feature type="transmembrane region" description="Helical" evidence="2">
    <location>
        <begin position="326"/>
        <end position="349"/>
    </location>
</feature>
<evidence type="ECO:0000313" key="5">
    <source>
        <dbReference type="EMBL" id="CAB4796839.1"/>
    </source>
</evidence>
<sequence>MNTVRGKTALTQTGSPEVSSAQLDSTTKPAAFVTKAPKLGLVGGFDGIRGIGICMVLIGHALFEYVESWVTIVDTFFVLSGFLITTLLLQETRTTGTISLKKFYSRRGIRLLPSLWLFVGVWLVISTICTLIGFKPLSLRYVGQDAAAALLYVYHLFFPNGLAVIRPDIQGNRVMWHLWTLSVEEWFYAVIAGTVLICVKKHWIKQLGVLMGVFFVGIGIARWYAYTGFYQDDVTMISGVRMALLQRPDALMLGVGMATFNAYLTEERLLRWRKVFLFAGTVGLVVWFVMLNLSSGLVRKLGGPYVDYLPAGPEEFTRPQMLETMYWFRFGHTLGALSFALILICLVRLSDWWLSRFWSLPQFRWLGRLSYTLYIWHALPYIFIFALMGGADASLKVQLIRTPILIAAAFAVSLPVYYLVELRVLRMKLKYSSEKEVLDLRTGKMVQVNMAGQVDQIKSPDRTLAAEETGEVPPSSPQPS</sequence>
<dbReference type="AlphaFoldDB" id="A0A6J7RH90"/>
<dbReference type="Pfam" id="PF01757">
    <property type="entry name" value="Acyl_transf_3"/>
    <property type="match status" value="1"/>
</dbReference>
<accession>A0A6J7RH90</accession>
<feature type="region of interest" description="Disordered" evidence="1">
    <location>
        <begin position="456"/>
        <end position="480"/>
    </location>
</feature>
<feature type="transmembrane region" description="Helical" evidence="2">
    <location>
        <begin position="111"/>
        <end position="134"/>
    </location>
</feature>